<organism evidence="1 2">
    <name type="scientific">Nyssa sinensis</name>
    <dbReference type="NCBI Taxonomy" id="561372"/>
    <lineage>
        <taxon>Eukaryota</taxon>
        <taxon>Viridiplantae</taxon>
        <taxon>Streptophyta</taxon>
        <taxon>Embryophyta</taxon>
        <taxon>Tracheophyta</taxon>
        <taxon>Spermatophyta</taxon>
        <taxon>Magnoliopsida</taxon>
        <taxon>eudicotyledons</taxon>
        <taxon>Gunneridae</taxon>
        <taxon>Pentapetalae</taxon>
        <taxon>asterids</taxon>
        <taxon>Cornales</taxon>
        <taxon>Nyssaceae</taxon>
        <taxon>Nyssa</taxon>
    </lineage>
</organism>
<name>A0A5J5ABJ0_9ASTE</name>
<dbReference type="Proteomes" id="UP000325577">
    <property type="component" value="Linkage Group LG3"/>
</dbReference>
<reference evidence="1 2" key="1">
    <citation type="submission" date="2019-09" db="EMBL/GenBank/DDBJ databases">
        <title>A chromosome-level genome assembly of the Chinese tupelo Nyssa sinensis.</title>
        <authorList>
            <person name="Yang X."/>
            <person name="Kang M."/>
            <person name="Yang Y."/>
            <person name="Xiong H."/>
            <person name="Wang M."/>
            <person name="Zhang Z."/>
            <person name="Wang Z."/>
            <person name="Wu H."/>
            <person name="Ma T."/>
            <person name="Liu J."/>
            <person name="Xi Z."/>
        </authorList>
    </citation>
    <scope>NUCLEOTIDE SEQUENCE [LARGE SCALE GENOMIC DNA]</scope>
    <source>
        <strain evidence="1">J267</strain>
        <tissue evidence="1">Leaf</tissue>
    </source>
</reference>
<evidence type="ECO:0000313" key="1">
    <source>
        <dbReference type="EMBL" id="KAA8526701.1"/>
    </source>
</evidence>
<protein>
    <submittedName>
        <fullName evidence="1">Uncharacterized protein</fullName>
    </submittedName>
</protein>
<sequence length="110" mass="12777">MTTAAATEPQDMRAIAQTFIFLRLPDMETPHRRENQYAESVHMVGKLLTLDVYCNHSDQSQLHPRSWLEEAPDFAREHEVSAPQNVYWLRGPWYNESPDAPVNYAYNVTI</sequence>
<keyword evidence="2" id="KW-1185">Reference proteome</keyword>
<proteinExistence type="predicted"/>
<gene>
    <name evidence="1" type="ORF">F0562_009070</name>
</gene>
<dbReference type="EMBL" id="CM018046">
    <property type="protein sequence ID" value="KAA8526701.1"/>
    <property type="molecule type" value="Genomic_DNA"/>
</dbReference>
<accession>A0A5J5ABJ0</accession>
<evidence type="ECO:0000313" key="2">
    <source>
        <dbReference type="Proteomes" id="UP000325577"/>
    </source>
</evidence>
<dbReference type="AlphaFoldDB" id="A0A5J5ABJ0"/>